<dbReference type="Gene3D" id="3.30.2310.20">
    <property type="entry name" value="RelE-like"/>
    <property type="match status" value="1"/>
</dbReference>
<reference evidence="1 2" key="1">
    <citation type="submission" date="2019-12" db="EMBL/GenBank/DDBJ databases">
        <authorList>
            <person name="Dong K."/>
        </authorList>
    </citation>
    <scope>NUCLEOTIDE SEQUENCE [LARGE SCALE GENOMIC DNA]</scope>
    <source>
        <strain evidence="1 2">JCM 31225</strain>
    </source>
</reference>
<evidence type="ECO:0000313" key="2">
    <source>
        <dbReference type="Proteomes" id="UP000435036"/>
    </source>
</evidence>
<dbReference type="InterPro" id="IPR009241">
    <property type="entry name" value="HigB-like"/>
</dbReference>
<protein>
    <submittedName>
        <fullName evidence="1">Type II toxin-antitoxin system RelE/ParE family toxin</fullName>
    </submittedName>
</protein>
<organism evidence="1 2">
    <name type="scientific">Sphingobacterium humi</name>
    <dbReference type="NCBI Taxonomy" id="1796905"/>
    <lineage>
        <taxon>Bacteria</taxon>
        <taxon>Pseudomonadati</taxon>
        <taxon>Bacteroidota</taxon>
        <taxon>Sphingobacteriia</taxon>
        <taxon>Sphingobacteriales</taxon>
        <taxon>Sphingobacteriaceae</taxon>
        <taxon>Sphingobacterium</taxon>
    </lineage>
</organism>
<gene>
    <name evidence="1" type="ORF">GQF63_04470</name>
</gene>
<dbReference type="OrthoDB" id="573082at2"/>
<dbReference type="AlphaFoldDB" id="A0A6N8KX09"/>
<name>A0A6N8KX09_9SPHI</name>
<accession>A0A6N8KX09</accession>
<dbReference type="Proteomes" id="UP000435036">
    <property type="component" value="Unassembled WGS sequence"/>
</dbReference>
<dbReference type="RefSeq" id="WP_160367916.1">
    <property type="nucleotide sequence ID" value="NZ_WSQA01000003.1"/>
</dbReference>
<dbReference type="EMBL" id="WSQA01000003">
    <property type="protein sequence ID" value="MVZ61269.1"/>
    <property type="molecule type" value="Genomic_DNA"/>
</dbReference>
<comment type="caution">
    <text evidence="1">The sequence shown here is derived from an EMBL/GenBank/DDBJ whole genome shotgun (WGS) entry which is preliminary data.</text>
</comment>
<proteinExistence type="predicted"/>
<keyword evidence="2" id="KW-1185">Reference proteome</keyword>
<evidence type="ECO:0000313" key="1">
    <source>
        <dbReference type="EMBL" id="MVZ61269.1"/>
    </source>
</evidence>
<dbReference type="Pfam" id="PF05973">
    <property type="entry name" value="Gp49"/>
    <property type="match status" value="1"/>
</dbReference>
<sequence>MNPKFNVEFLDEAIEFLEQLDKKTREKIFYNIIKSQCSNDPELFKKLNDNIWEFRTVYNKKDYRLFSFWSNTDIGITCVIATHGILKKTQKTPSKEIKKAEKLRKKYFKNC</sequence>
<dbReference type="InterPro" id="IPR035093">
    <property type="entry name" value="RelE/ParE_toxin_dom_sf"/>
</dbReference>